<dbReference type="PANTHER" id="PTHR43240">
    <property type="entry name" value="1,4-DIHYDROXY-2-NAPHTHOYL-COA THIOESTERASE 1"/>
    <property type="match status" value="1"/>
</dbReference>
<comment type="pathway">
    <text evidence="5">Quinol/quinone metabolism; 1,4-dihydroxy-2-naphthoate biosynthesis; 1,4-dihydroxy-2-naphthoate from chorismate: step 7/7.</text>
</comment>
<evidence type="ECO:0000256" key="3">
    <source>
        <dbReference type="ARBA" id="ARBA00023140"/>
    </source>
</evidence>
<dbReference type="Gene3D" id="3.10.129.10">
    <property type="entry name" value="Hotdog Thioesterase"/>
    <property type="match status" value="2"/>
</dbReference>
<dbReference type="Pfam" id="PF03061">
    <property type="entry name" value="4HBT"/>
    <property type="match status" value="2"/>
</dbReference>
<evidence type="ECO:0000313" key="10">
    <source>
        <dbReference type="Proteomes" id="UP001187471"/>
    </source>
</evidence>
<organism evidence="9 10">
    <name type="scientific">Escallonia rubra</name>
    <dbReference type="NCBI Taxonomy" id="112253"/>
    <lineage>
        <taxon>Eukaryota</taxon>
        <taxon>Viridiplantae</taxon>
        <taxon>Streptophyta</taxon>
        <taxon>Embryophyta</taxon>
        <taxon>Tracheophyta</taxon>
        <taxon>Spermatophyta</taxon>
        <taxon>Magnoliopsida</taxon>
        <taxon>eudicotyledons</taxon>
        <taxon>Gunneridae</taxon>
        <taxon>Pentapetalae</taxon>
        <taxon>asterids</taxon>
        <taxon>campanulids</taxon>
        <taxon>Escalloniales</taxon>
        <taxon>Escalloniaceae</taxon>
        <taxon>Escallonia</taxon>
    </lineage>
</organism>
<proteinExistence type="inferred from homology"/>
<dbReference type="AlphaFoldDB" id="A0AA88QYG1"/>
<evidence type="ECO:0000259" key="8">
    <source>
        <dbReference type="Pfam" id="PF03061"/>
    </source>
</evidence>
<dbReference type="PANTHER" id="PTHR43240:SF5">
    <property type="entry name" value="1,4-DIHYDROXY-2-NAPHTHOYL-COA THIOESTERASE 1"/>
    <property type="match status" value="1"/>
</dbReference>
<sequence length="438" mass="46669">MEFPPAGPPKTEAVDAPLHAIGFEIQSLSPDKVTGRLLVTHKCCQQPFKVLHGGVSALIAESLASIGAHLASGLRRVAGIHLSINHLKRADLGDLVLAEATPINVGKTIQVWEVRLRKVDPSNSESSSLISTSRVTLLSNMPVPDHVKDAGAPFPSSFWSSNCSSSSSSWPSFGPRAAGSFPSSRPTENLAISLISFWWRGFAKGLPVAWVCEGIAGGVGGRRAYWYGGVVWEGVAGVVGAREAAGGGIGEEIFLTPHTHTLRGRRTERLCLCARSREMEFPPAGPPKTEALDVPLHAIGFEIQSLSPDKVTGRLLVTHKCCQQPFKVLHGGVSALIAESLASIGAHLASGLRRVAGIHLSINHLKRADLGDLVLAEATPINVGKTIQVWEVRLRKVDPSNSESSTLISTSRVTLLSNMPVPEHAKDAGDILKKYAKL</sequence>
<gene>
    <name evidence="9" type="ORF">RJ640_025863</name>
</gene>
<keyword evidence="2" id="KW-0378">Hydrolase</keyword>
<evidence type="ECO:0000313" key="9">
    <source>
        <dbReference type="EMBL" id="KAK2969686.1"/>
    </source>
</evidence>
<dbReference type="NCBIfam" id="TIGR00369">
    <property type="entry name" value="unchar_dom_1"/>
    <property type="match status" value="2"/>
</dbReference>
<accession>A0AA88QYG1</accession>
<evidence type="ECO:0000256" key="2">
    <source>
        <dbReference type="ARBA" id="ARBA00022801"/>
    </source>
</evidence>
<reference evidence="9" key="1">
    <citation type="submission" date="2022-12" db="EMBL/GenBank/DDBJ databases">
        <title>Draft genome assemblies for two species of Escallonia (Escalloniales).</title>
        <authorList>
            <person name="Chanderbali A."/>
            <person name="Dervinis C."/>
            <person name="Anghel I."/>
            <person name="Soltis D."/>
            <person name="Soltis P."/>
            <person name="Zapata F."/>
        </authorList>
    </citation>
    <scope>NUCLEOTIDE SEQUENCE</scope>
    <source>
        <strain evidence="9">UCBG92.1500</strain>
        <tissue evidence="9">Leaf</tissue>
    </source>
</reference>
<dbReference type="EMBL" id="JAVXUO010002782">
    <property type="protein sequence ID" value="KAK2969686.1"/>
    <property type="molecule type" value="Genomic_DNA"/>
</dbReference>
<comment type="subunit">
    <text evidence="7">Homotetramers.</text>
</comment>
<feature type="domain" description="Thioesterase" evidence="8">
    <location>
        <begin position="327"/>
        <end position="399"/>
    </location>
</feature>
<name>A0AA88QYG1_9ASTE</name>
<dbReference type="SUPFAM" id="SSF54637">
    <property type="entry name" value="Thioesterase/thiol ester dehydrase-isomerase"/>
    <property type="match status" value="2"/>
</dbReference>
<dbReference type="InterPro" id="IPR029069">
    <property type="entry name" value="HotDog_dom_sf"/>
</dbReference>
<dbReference type="Proteomes" id="UP001187471">
    <property type="component" value="Unassembled WGS sequence"/>
</dbReference>
<dbReference type="FunFam" id="3.10.129.10:FF:000048">
    <property type="entry name" value="14-dihydroxy-2-naphthoyl-CoA thioesterase 1"/>
    <property type="match status" value="2"/>
</dbReference>
<dbReference type="InterPro" id="IPR003736">
    <property type="entry name" value="PAAI_dom"/>
</dbReference>
<comment type="subcellular location">
    <subcellularLocation>
        <location evidence="1">Peroxisome</location>
    </subcellularLocation>
</comment>
<evidence type="ECO:0000256" key="1">
    <source>
        <dbReference type="ARBA" id="ARBA00004275"/>
    </source>
</evidence>
<evidence type="ECO:0000256" key="6">
    <source>
        <dbReference type="ARBA" id="ARBA00061187"/>
    </source>
</evidence>
<dbReference type="GO" id="GO:0042372">
    <property type="term" value="P:phylloquinone biosynthetic process"/>
    <property type="evidence" value="ECO:0007669"/>
    <property type="project" value="TreeGrafter"/>
</dbReference>
<comment type="pathway">
    <text evidence="4">Cofactor biosynthesis; phylloquinone biosynthesis.</text>
</comment>
<dbReference type="GO" id="GO:0005777">
    <property type="term" value="C:peroxisome"/>
    <property type="evidence" value="ECO:0007669"/>
    <property type="project" value="UniProtKB-SubCell"/>
</dbReference>
<dbReference type="CDD" id="cd03443">
    <property type="entry name" value="PaaI_thioesterase"/>
    <property type="match status" value="2"/>
</dbReference>
<comment type="caution">
    <text evidence="9">The sequence shown here is derived from an EMBL/GenBank/DDBJ whole genome shotgun (WGS) entry which is preliminary data.</text>
</comment>
<evidence type="ECO:0000256" key="7">
    <source>
        <dbReference type="ARBA" id="ARBA00066058"/>
    </source>
</evidence>
<keyword evidence="10" id="KW-1185">Reference proteome</keyword>
<comment type="similarity">
    <text evidence="6">Belongs to the 4-hydroxybenzoyl-CoA thioesterase family. DHNA-CoA hydrolase subfamily.</text>
</comment>
<feature type="domain" description="Thioesterase" evidence="8">
    <location>
        <begin position="49"/>
        <end position="121"/>
    </location>
</feature>
<dbReference type="GO" id="GO:0061522">
    <property type="term" value="F:1,4-dihydroxy-2-naphthoyl-CoA thioesterase activity"/>
    <property type="evidence" value="ECO:0007669"/>
    <property type="project" value="TreeGrafter"/>
</dbReference>
<protein>
    <recommendedName>
        <fullName evidence="8">Thioesterase domain-containing protein</fullName>
    </recommendedName>
</protein>
<evidence type="ECO:0000256" key="4">
    <source>
        <dbReference type="ARBA" id="ARBA00060572"/>
    </source>
</evidence>
<evidence type="ECO:0000256" key="5">
    <source>
        <dbReference type="ARBA" id="ARBA00060586"/>
    </source>
</evidence>
<dbReference type="InterPro" id="IPR006683">
    <property type="entry name" value="Thioestr_dom"/>
</dbReference>
<keyword evidence="3" id="KW-0576">Peroxisome</keyword>